<dbReference type="PANTHER" id="PTHR15503">
    <property type="entry name" value="LDOC1 RELATED"/>
    <property type="match status" value="1"/>
</dbReference>
<keyword evidence="2" id="KW-1185">Reference proteome</keyword>
<evidence type="ECO:0000313" key="2">
    <source>
        <dbReference type="Proteomes" id="UP001558613"/>
    </source>
</evidence>
<accession>A0ABR3MVB5</accession>
<proteinExistence type="predicted"/>
<dbReference type="PANTHER" id="PTHR15503:SF22">
    <property type="entry name" value="TRANSPOSON TY3-I GAG POLYPROTEIN"/>
    <property type="match status" value="1"/>
</dbReference>
<comment type="caution">
    <text evidence="1">The sequence shown here is derived from an EMBL/GenBank/DDBJ whole genome shotgun (WGS) entry which is preliminary data.</text>
</comment>
<dbReference type="EMBL" id="JAYMGO010000009">
    <property type="protein sequence ID" value="KAL1268480.1"/>
    <property type="molecule type" value="Genomic_DNA"/>
</dbReference>
<sequence length="143" mass="16385">MAKRMLFEESGAFARNDDDMGCVPSLQMSINLTDNIPVQRAYSSVPKPLHTEVREYIQDLLARGWIVKSKSPYSAPVVCVRKKDGTLRLCVDYRLLNKKTILIGILWLVFKTSLTCWEDIAGSQFWIKGKRITKALLQRDHDI</sequence>
<organism evidence="1 2">
    <name type="scientific">Cirrhinus molitorella</name>
    <name type="common">mud carp</name>
    <dbReference type="NCBI Taxonomy" id="172907"/>
    <lineage>
        <taxon>Eukaryota</taxon>
        <taxon>Metazoa</taxon>
        <taxon>Chordata</taxon>
        <taxon>Craniata</taxon>
        <taxon>Vertebrata</taxon>
        <taxon>Euteleostomi</taxon>
        <taxon>Actinopterygii</taxon>
        <taxon>Neopterygii</taxon>
        <taxon>Teleostei</taxon>
        <taxon>Ostariophysi</taxon>
        <taxon>Cypriniformes</taxon>
        <taxon>Cyprinidae</taxon>
        <taxon>Labeoninae</taxon>
        <taxon>Labeonini</taxon>
        <taxon>Cirrhinus</taxon>
    </lineage>
</organism>
<name>A0ABR3MVB5_9TELE</name>
<dbReference type="Proteomes" id="UP001558613">
    <property type="component" value="Unassembled WGS sequence"/>
</dbReference>
<dbReference type="SUPFAM" id="SSF56672">
    <property type="entry name" value="DNA/RNA polymerases"/>
    <property type="match status" value="1"/>
</dbReference>
<evidence type="ECO:0000313" key="1">
    <source>
        <dbReference type="EMBL" id="KAL1268480.1"/>
    </source>
</evidence>
<dbReference type="InterPro" id="IPR043502">
    <property type="entry name" value="DNA/RNA_pol_sf"/>
</dbReference>
<gene>
    <name evidence="1" type="ORF">QQF64_033843</name>
</gene>
<reference evidence="1 2" key="1">
    <citation type="submission" date="2023-09" db="EMBL/GenBank/DDBJ databases">
        <authorList>
            <person name="Wang M."/>
        </authorList>
    </citation>
    <scope>NUCLEOTIDE SEQUENCE [LARGE SCALE GENOMIC DNA]</scope>
    <source>
        <strain evidence="1">GT-2023</strain>
        <tissue evidence="1">Liver</tissue>
    </source>
</reference>
<dbReference type="Gene3D" id="3.10.10.10">
    <property type="entry name" value="HIV Type 1 Reverse Transcriptase, subunit A, domain 1"/>
    <property type="match status" value="1"/>
</dbReference>
<protein>
    <submittedName>
        <fullName evidence="1">Uncharacterized protein</fullName>
    </submittedName>
</protein>
<dbReference type="InterPro" id="IPR032567">
    <property type="entry name" value="RTL1-rel"/>
</dbReference>